<reference evidence="1 2" key="1">
    <citation type="submission" date="2017-01" db="EMBL/GenBank/DDBJ databases">
        <authorList>
            <person name="Mah S.A."/>
            <person name="Swanson W.J."/>
            <person name="Moy G.W."/>
            <person name="Vacquier V.D."/>
        </authorList>
    </citation>
    <scope>NUCLEOTIDE SEQUENCE [LARGE SCALE GENOMIC DNA]</scope>
    <source>
        <strain evidence="1 2">DSM 26375</strain>
    </source>
</reference>
<keyword evidence="2" id="KW-1185">Reference proteome</keyword>
<dbReference type="Pfam" id="PF12096">
    <property type="entry name" value="DUF3572"/>
    <property type="match status" value="1"/>
</dbReference>
<protein>
    <recommendedName>
        <fullName evidence="3">DUF3572 domain-containing protein</fullName>
    </recommendedName>
</protein>
<evidence type="ECO:0000313" key="1">
    <source>
        <dbReference type="EMBL" id="SIT07423.1"/>
    </source>
</evidence>
<dbReference type="STRING" id="1086013.SAMN05421774_10590"/>
<evidence type="ECO:0000313" key="2">
    <source>
        <dbReference type="Proteomes" id="UP000186141"/>
    </source>
</evidence>
<evidence type="ECO:0008006" key="3">
    <source>
        <dbReference type="Google" id="ProtNLM"/>
    </source>
</evidence>
<dbReference type="AlphaFoldDB" id="A0A1N7P9Z5"/>
<accession>A0A1N7P9Z5</accession>
<dbReference type="OrthoDB" id="7356934at2"/>
<gene>
    <name evidence="1" type="ORF">SAMN05421774_10590</name>
</gene>
<sequence>MRQDRAEMVGLQALAHLAAEDDLIGAFLAATGADMAGVRAQAAEPAFLGAVLDFLLQEDRWVIGFAEAAGLHPAEVAEARAALPGGQHPHWT</sequence>
<dbReference type="EMBL" id="FTOT01000005">
    <property type="protein sequence ID" value="SIT07423.1"/>
    <property type="molecule type" value="Genomic_DNA"/>
</dbReference>
<dbReference type="RefSeq" id="WP_083701260.1">
    <property type="nucleotide sequence ID" value="NZ_BMEH01000005.1"/>
</dbReference>
<organism evidence="1 2">
    <name type="scientific">Gemmobacter megaterium</name>
    <dbReference type="NCBI Taxonomy" id="1086013"/>
    <lineage>
        <taxon>Bacteria</taxon>
        <taxon>Pseudomonadati</taxon>
        <taxon>Pseudomonadota</taxon>
        <taxon>Alphaproteobacteria</taxon>
        <taxon>Rhodobacterales</taxon>
        <taxon>Paracoccaceae</taxon>
        <taxon>Gemmobacter</taxon>
    </lineage>
</organism>
<dbReference type="InterPro" id="IPR021955">
    <property type="entry name" value="DUF3572"/>
</dbReference>
<dbReference type="Proteomes" id="UP000186141">
    <property type="component" value="Unassembled WGS sequence"/>
</dbReference>
<name>A0A1N7P9Z5_9RHOB</name>
<proteinExistence type="predicted"/>